<protein>
    <submittedName>
        <fullName evidence="1">Uncharacterized protein</fullName>
    </submittedName>
</protein>
<organism evidence="1 2">
    <name type="scientific">Magnetospirillum fulvum MGU-K5</name>
    <dbReference type="NCBI Taxonomy" id="1316936"/>
    <lineage>
        <taxon>Bacteria</taxon>
        <taxon>Pseudomonadati</taxon>
        <taxon>Pseudomonadota</taxon>
        <taxon>Alphaproteobacteria</taxon>
        <taxon>Rhodospirillales</taxon>
        <taxon>Rhodospirillaceae</taxon>
        <taxon>Magnetospirillum</taxon>
    </lineage>
</organism>
<accession>S9S720</accession>
<name>S9S720_MAGFU</name>
<reference evidence="1 2" key="1">
    <citation type="submission" date="2013-04" db="EMBL/GenBank/DDBJ databases">
        <authorList>
            <person name="Kuznetsov B."/>
            <person name="Ivanovsky R."/>
        </authorList>
    </citation>
    <scope>NUCLEOTIDE SEQUENCE [LARGE SCALE GENOMIC DNA]</scope>
    <source>
        <strain evidence="1 2">MGU-K5</strain>
    </source>
</reference>
<dbReference type="AlphaFoldDB" id="S9S720"/>
<dbReference type="EMBL" id="AQPH01000034">
    <property type="protein sequence ID" value="EPY01627.1"/>
    <property type="molecule type" value="Genomic_DNA"/>
</dbReference>
<proteinExistence type="predicted"/>
<dbReference type="STRING" id="1316936.K678_09943"/>
<evidence type="ECO:0000313" key="1">
    <source>
        <dbReference type="EMBL" id="EPY01627.1"/>
    </source>
</evidence>
<evidence type="ECO:0000313" key="2">
    <source>
        <dbReference type="Proteomes" id="UP000015350"/>
    </source>
</evidence>
<gene>
    <name evidence="1" type="ORF">K678_09943</name>
</gene>
<dbReference type="RefSeq" id="WP_021132316.1">
    <property type="nucleotide sequence ID" value="NZ_AQPH01000034.1"/>
</dbReference>
<sequence length="129" mass="14304">MSNHTDLPAAAFINIPTVTKAHEAFEVAYILEAYGKVSAAIRHLSVSLHVDDEDERREHILMDLLLNLSFITDDEEHMNSLLSLIPTMITNATSDNATAALDCIRDRVFDLMVASERLQAAFQVPPVKA</sequence>
<comment type="caution">
    <text evidence="1">The sequence shown here is derived from an EMBL/GenBank/DDBJ whole genome shotgun (WGS) entry which is preliminary data.</text>
</comment>
<dbReference type="Proteomes" id="UP000015350">
    <property type="component" value="Unassembled WGS sequence"/>
</dbReference>